<evidence type="ECO:0000256" key="3">
    <source>
        <dbReference type="ARBA" id="ARBA00004744"/>
    </source>
</evidence>
<evidence type="ECO:0000256" key="5">
    <source>
        <dbReference type="ARBA" id="ARBA00022519"/>
    </source>
</evidence>
<evidence type="ECO:0000256" key="9">
    <source>
        <dbReference type="ARBA" id="ARBA00023244"/>
    </source>
</evidence>
<keyword evidence="5" id="KW-0997">Cell inner membrane</keyword>
<dbReference type="NCBIfam" id="TIGR00540">
    <property type="entry name" value="TPR_hemY_coli"/>
    <property type="match status" value="1"/>
</dbReference>
<dbReference type="RefSeq" id="WP_115496376.1">
    <property type="nucleotide sequence ID" value="NZ_QRBE01000009.1"/>
</dbReference>
<dbReference type="InterPro" id="IPR005254">
    <property type="entry name" value="Heme_biosyn_assoc_TPR_pro"/>
</dbReference>
<reference evidence="12 13" key="1">
    <citation type="submission" date="2018-07" db="EMBL/GenBank/DDBJ databases">
        <title>Dyella monticola sp. nov. and Dyella psychrodurans sp. nov. isolated from monsoon evergreen broad-leaved forest soil of Dinghu Mountain, China.</title>
        <authorList>
            <person name="Gao Z."/>
            <person name="Qiu L."/>
        </authorList>
    </citation>
    <scope>NUCLEOTIDE SEQUENCE [LARGE SCALE GENOMIC DNA]</scope>
    <source>
        <strain evidence="12 13">4G-K06</strain>
    </source>
</reference>
<feature type="transmembrane region" description="Helical" evidence="10">
    <location>
        <begin position="7"/>
        <end position="24"/>
    </location>
</feature>
<feature type="domain" description="HemY N-terminal" evidence="11">
    <location>
        <begin position="29"/>
        <end position="128"/>
    </location>
</feature>
<keyword evidence="7 10" id="KW-1133">Transmembrane helix</keyword>
<evidence type="ECO:0000256" key="4">
    <source>
        <dbReference type="ARBA" id="ARBA00022475"/>
    </source>
</evidence>
<dbReference type="AlphaFoldDB" id="A0A370WW09"/>
<accession>A0A370WW09</accession>
<dbReference type="InterPro" id="IPR011990">
    <property type="entry name" value="TPR-like_helical_dom_sf"/>
</dbReference>
<evidence type="ECO:0000256" key="1">
    <source>
        <dbReference type="ARBA" id="ARBA00002962"/>
    </source>
</evidence>
<evidence type="ECO:0000313" key="13">
    <source>
        <dbReference type="Proteomes" id="UP000254258"/>
    </source>
</evidence>
<feature type="transmembrane region" description="Helical" evidence="10">
    <location>
        <begin position="44"/>
        <end position="65"/>
    </location>
</feature>
<dbReference type="Pfam" id="PF07219">
    <property type="entry name" value="HemY_N"/>
    <property type="match status" value="1"/>
</dbReference>
<dbReference type="EMBL" id="QRBE01000009">
    <property type="protein sequence ID" value="RDS80207.1"/>
    <property type="molecule type" value="Genomic_DNA"/>
</dbReference>
<protein>
    <submittedName>
        <fullName evidence="12">Heme biosynthesis protein HemY</fullName>
    </submittedName>
</protein>
<proteinExistence type="predicted"/>
<evidence type="ECO:0000256" key="10">
    <source>
        <dbReference type="SAM" id="Phobius"/>
    </source>
</evidence>
<evidence type="ECO:0000256" key="6">
    <source>
        <dbReference type="ARBA" id="ARBA00022692"/>
    </source>
</evidence>
<comment type="pathway">
    <text evidence="3">Porphyrin-containing compound metabolism; protoheme biosynthesis.</text>
</comment>
<dbReference type="UniPathway" id="UPA00252"/>
<keyword evidence="13" id="KW-1185">Reference proteome</keyword>
<keyword evidence="6 10" id="KW-0812">Transmembrane</keyword>
<dbReference type="GO" id="GO:0042168">
    <property type="term" value="P:heme metabolic process"/>
    <property type="evidence" value="ECO:0007669"/>
    <property type="project" value="InterPro"/>
</dbReference>
<comment type="caution">
    <text evidence="12">The sequence shown here is derived from an EMBL/GenBank/DDBJ whole genome shotgun (WGS) entry which is preliminary data.</text>
</comment>
<evidence type="ECO:0000256" key="2">
    <source>
        <dbReference type="ARBA" id="ARBA00004429"/>
    </source>
</evidence>
<evidence type="ECO:0000259" key="11">
    <source>
        <dbReference type="Pfam" id="PF07219"/>
    </source>
</evidence>
<evidence type="ECO:0000256" key="8">
    <source>
        <dbReference type="ARBA" id="ARBA00023136"/>
    </source>
</evidence>
<dbReference type="InterPro" id="IPR010817">
    <property type="entry name" value="HemY_N"/>
</dbReference>
<sequence length="419" mass="45956">MKVWRWILALVIIAALAAFCWHWVAEDPGYVLVRFRGYTLQTSLLAAVVLLLLAWAVLGALWRAARWPFGAFSRRHRRVSRQRLADGLVALMEGRHGDAERDLHRASRLNALRGPALLAAAEAASRRGEHPRALQALDQAAQVAPQAARVLRARVLRRDGKPAEALTLLTPEADSGSLSPGGWRELVLAALAAGDMRRARNALEPLQKSGVMGTRAYNALETQVLIASIQAASDGAVLNALWSQWPKAQRRAPAVVDAYARKAASYGLVLPAMDEVESALRREWSPPLVETYGSLAGDDLDARLRRAEGWLDAHPNDPSLQLSLGRMCVRLKLWSRARQYLERSLALAPSASAWEALGDAYTGLDDAALAQRCYRNAIAMVRGDVTEPLPETTMVGGRLDTRPIAVEERDVHGVPRLKE</sequence>
<keyword evidence="8 10" id="KW-0472">Membrane</keyword>
<evidence type="ECO:0000313" key="12">
    <source>
        <dbReference type="EMBL" id="RDS80207.1"/>
    </source>
</evidence>
<name>A0A370WW09_9GAMM</name>
<dbReference type="GO" id="GO:0005886">
    <property type="term" value="C:plasma membrane"/>
    <property type="evidence" value="ECO:0007669"/>
    <property type="project" value="UniProtKB-SubCell"/>
</dbReference>
<dbReference type="GO" id="GO:0006779">
    <property type="term" value="P:porphyrin-containing compound biosynthetic process"/>
    <property type="evidence" value="ECO:0007669"/>
    <property type="project" value="UniProtKB-KW"/>
</dbReference>
<gene>
    <name evidence="12" type="ORF">DWU98_14965</name>
</gene>
<organism evidence="12 13">
    <name type="scientific">Dyella monticola</name>
    <dbReference type="NCBI Taxonomy" id="1927958"/>
    <lineage>
        <taxon>Bacteria</taxon>
        <taxon>Pseudomonadati</taxon>
        <taxon>Pseudomonadota</taxon>
        <taxon>Gammaproteobacteria</taxon>
        <taxon>Lysobacterales</taxon>
        <taxon>Rhodanobacteraceae</taxon>
        <taxon>Dyella</taxon>
    </lineage>
</organism>
<dbReference type="SMART" id="SM00028">
    <property type="entry name" value="TPR"/>
    <property type="match status" value="4"/>
</dbReference>
<keyword evidence="9" id="KW-0627">Porphyrin biosynthesis</keyword>
<dbReference type="Gene3D" id="1.25.40.10">
    <property type="entry name" value="Tetratricopeptide repeat domain"/>
    <property type="match status" value="2"/>
</dbReference>
<dbReference type="OrthoDB" id="7053339at2"/>
<dbReference type="InterPro" id="IPR019734">
    <property type="entry name" value="TPR_rpt"/>
</dbReference>
<evidence type="ECO:0000256" key="7">
    <source>
        <dbReference type="ARBA" id="ARBA00022989"/>
    </source>
</evidence>
<dbReference type="Proteomes" id="UP000254258">
    <property type="component" value="Unassembled WGS sequence"/>
</dbReference>
<keyword evidence="4" id="KW-1003">Cell membrane</keyword>
<dbReference type="SUPFAM" id="SSF48452">
    <property type="entry name" value="TPR-like"/>
    <property type="match status" value="2"/>
</dbReference>
<comment type="function">
    <text evidence="1">Involved in a late step of protoheme IX synthesis.</text>
</comment>
<comment type="subcellular location">
    <subcellularLocation>
        <location evidence="2">Cell inner membrane</location>
        <topology evidence="2">Multi-pass membrane protein</topology>
    </subcellularLocation>
</comment>